<organism evidence="1 2">
    <name type="scientific">Luminiphilus syltensis NOR5-1B</name>
    <dbReference type="NCBI Taxonomy" id="565045"/>
    <lineage>
        <taxon>Bacteria</taxon>
        <taxon>Pseudomonadati</taxon>
        <taxon>Pseudomonadota</taxon>
        <taxon>Gammaproteobacteria</taxon>
        <taxon>Cellvibrionales</taxon>
        <taxon>Halieaceae</taxon>
        <taxon>Luminiphilus</taxon>
    </lineage>
</organism>
<dbReference type="eggNOG" id="COG4970">
    <property type="taxonomic scope" value="Bacteria"/>
</dbReference>
<accession>B8KWY4</accession>
<dbReference type="Proteomes" id="UP000004699">
    <property type="component" value="Unassembled WGS sequence"/>
</dbReference>
<sequence length="138" mass="14643">MVAAITIVGLVMAVAVPQSIKFYESMQFRSSVRETITLLKSARHAAIAQGVAQDVVVEPNAKTVRFGKRTAQFEREVQLSVNSAAELNTDAAGVIRFYPDGGASGGGVDIRRENGVVISIAVDWLIGRVRLVSADAAA</sequence>
<dbReference type="EMBL" id="DS999411">
    <property type="protein sequence ID" value="EED34647.1"/>
    <property type="molecule type" value="Genomic_DNA"/>
</dbReference>
<proteinExistence type="predicted"/>
<name>B8KWY4_9GAMM</name>
<protein>
    <submittedName>
        <fullName evidence="1">General secretion protein H, putative</fullName>
    </submittedName>
</protein>
<reference evidence="2" key="1">
    <citation type="journal article" date="2013" name="BMC Microbiol.">
        <title>Taxonomy and evolution of bacteriochlorophyll a-containing members of the OM60/NOR5 clade of marine gammaproteobacteria: description of Luminiphilus syltensis gen. nov., sp. nov., reclassification of Haliea rubra as Pseudohaliea rubra gen. nov., comb. nov., and emendation of Chromatocurvus halotolerans.</title>
        <authorList>
            <person name="Spring S."/>
            <person name="Riedel T."/>
            <person name="Sproer C."/>
            <person name="Yan S."/>
            <person name="Harder J."/>
            <person name="Fuchs B.M."/>
        </authorList>
    </citation>
    <scope>NUCLEOTIDE SEQUENCE [LARGE SCALE GENOMIC DNA]</scope>
    <source>
        <strain evidence="2">NOR51-B</strain>
    </source>
</reference>
<dbReference type="SUPFAM" id="SSF54523">
    <property type="entry name" value="Pili subunits"/>
    <property type="match status" value="1"/>
</dbReference>
<dbReference type="HOGENOM" id="CLU_123291_1_0_6"/>
<dbReference type="AlphaFoldDB" id="B8KWY4"/>
<dbReference type="STRING" id="565045.NOR51B_585"/>
<dbReference type="InterPro" id="IPR045584">
    <property type="entry name" value="Pilin-like"/>
</dbReference>
<keyword evidence="2" id="KW-1185">Reference proteome</keyword>
<evidence type="ECO:0000313" key="2">
    <source>
        <dbReference type="Proteomes" id="UP000004699"/>
    </source>
</evidence>
<gene>
    <name evidence="1" type="ORF">NOR51B_585</name>
</gene>
<evidence type="ECO:0000313" key="1">
    <source>
        <dbReference type="EMBL" id="EED34647.1"/>
    </source>
</evidence>